<accession>X0XN26</accession>
<protein>
    <submittedName>
        <fullName evidence="1">Uncharacterized protein</fullName>
    </submittedName>
</protein>
<proteinExistence type="predicted"/>
<gene>
    <name evidence="1" type="ORF">S01H1_63742</name>
</gene>
<sequence length="133" mass="15982">MENDNSARELFLKVMNFESCNRTLKWEFGYWTKTLNRWYKEGLPKVKGLQREIVNGEYVIGSDVHAEALVWPQYQLSDPNSCLRDSDVSNYFNFDEGYIAFPYNYWLFPLFKEKVIYEDERYIELYGEDGIRI</sequence>
<name>X0XN26_9ZZZZ</name>
<organism evidence="1">
    <name type="scientific">marine sediment metagenome</name>
    <dbReference type="NCBI Taxonomy" id="412755"/>
    <lineage>
        <taxon>unclassified sequences</taxon>
        <taxon>metagenomes</taxon>
        <taxon>ecological metagenomes</taxon>
    </lineage>
</organism>
<evidence type="ECO:0000313" key="1">
    <source>
        <dbReference type="EMBL" id="GAG38033.1"/>
    </source>
</evidence>
<dbReference type="EMBL" id="BARS01041973">
    <property type="protein sequence ID" value="GAG38033.1"/>
    <property type="molecule type" value="Genomic_DNA"/>
</dbReference>
<feature type="non-terminal residue" evidence="1">
    <location>
        <position position="133"/>
    </location>
</feature>
<reference evidence="1" key="1">
    <citation type="journal article" date="2014" name="Front. Microbiol.">
        <title>High frequency of phylogenetically diverse reductive dehalogenase-homologous genes in deep subseafloor sedimentary metagenomes.</title>
        <authorList>
            <person name="Kawai M."/>
            <person name="Futagami T."/>
            <person name="Toyoda A."/>
            <person name="Takaki Y."/>
            <person name="Nishi S."/>
            <person name="Hori S."/>
            <person name="Arai W."/>
            <person name="Tsubouchi T."/>
            <person name="Morono Y."/>
            <person name="Uchiyama I."/>
            <person name="Ito T."/>
            <person name="Fujiyama A."/>
            <person name="Inagaki F."/>
            <person name="Takami H."/>
        </authorList>
    </citation>
    <scope>NUCLEOTIDE SEQUENCE</scope>
    <source>
        <strain evidence="1">Expedition CK06-06</strain>
    </source>
</reference>
<comment type="caution">
    <text evidence="1">The sequence shown here is derived from an EMBL/GenBank/DDBJ whole genome shotgun (WGS) entry which is preliminary data.</text>
</comment>
<dbReference type="AlphaFoldDB" id="X0XN26"/>